<dbReference type="SUPFAM" id="SSF56672">
    <property type="entry name" value="DNA/RNA polymerases"/>
    <property type="match status" value="2"/>
</dbReference>
<dbReference type="PANTHER" id="PTHR48475:SF1">
    <property type="entry name" value="RNASE H TYPE-1 DOMAIN-CONTAINING PROTEIN"/>
    <property type="match status" value="1"/>
</dbReference>
<gene>
    <name evidence="3" type="ORF">Tco_0819074</name>
</gene>
<organism evidence="3 4">
    <name type="scientific">Tanacetum coccineum</name>
    <dbReference type="NCBI Taxonomy" id="301880"/>
    <lineage>
        <taxon>Eukaryota</taxon>
        <taxon>Viridiplantae</taxon>
        <taxon>Streptophyta</taxon>
        <taxon>Embryophyta</taxon>
        <taxon>Tracheophyta</taxon>
        <taxon>Spermatophyta</taxon>
        <taxon>Magnoliopsida</taxon>
        <taxon>eudicotyledons</taxon>
        <taxon>Gunneridae</taxon>
        <taxon>Pentapetalae</taxon>
        <taxon>asterids</taxon>
        <taxon>campanulids</taxon>
        <taxon>Asterales</taxon>
        <taxon>Asteraceae</taxon>
        <taxon>Asteroideae</taxon>
        <taxon>Anthemideae</taxon>
        <taxon>Anthemidinae</taxon>
        <taxon>Tanacetum</taxon>
    </lineage>
</organism>
<evidence type="ECO:0000259" key="2">
    <source>
        <dbReference type="Pfam" id="PF13456"/>
    </source>
</evidence>
<dbReference type="InterPro" id="IPR002156">
    <property type="entry name" value="RNaseH_domain"/>
</dbReference>
<feature type="region of interest" description="Disordered" evidence="1">
    <location>
        <begin position="89"/>
        <end position="114"/>
    </location>
</feature>
<dbReference type="InterPro" id="IPR043502">
    <property type="entry name" value="DNA/RNA_pol_sf"/>
</dbReference>
<evidence type="ECO:0000313" key="4">
    <source>
        <dbReference type="Proteomes" id="UP001151760"/>
    </source>
</evidence>
<keyword evidence="4" id="KW-1185">Reference proteome</keyword>
<dbReference type="Proteomes" id="UP001151760">
    <property type="component" value="Unassembled WGS sequence"/>
</dbReference>
<dbReference type="EMBL" id="BQNB010011999">
    <property type="protein sequence ID" value="GJS97904.1"/>
    <property type="molecule type" value="Genomic_DNA"/>
</dbReference>
<sequence>MSSFGVNEGRFLGYIVTEEGLRADPGRIQTIILSPTPRSPNQIRSLFLQLTAISKFIMKLAELKHPLRKEPRYMYPVASDKEVLWSRRASRKDTKCKRRGNAQPKQETPHKINSDAKGLEIIPRLEEIEEGLGIKIILASPEEKMYLYAIRLKFKASSYAMDYEALLAGLAASANQGMKDLHVFIDSLTLVAQVEGNHTLATKQERRYKKEIMDATVPFYRFRVTHLLKILNLKAEVLTGLATINLEYLNQEVSIGIKTRPSVEDTSSSKKGKTTNNAPEIKPKCTREASGSK</sequence>
<comment type="caution">
    <text evidence="3">The sequence shown here is derived from an EMBL/GenBank/DDBJ whole genome shotgun (WGS) entry which is preliminary data.</text>
</comment>
<feature type="region of interest" description="Disordered" evidence="1">
    <location>
        <begin position="260"/>
        <end position="293"/>
    </location>
</feature>
<dbReference type="InterPro" id="IPR036397">
    <property type="entry name" value="RNaseH_sf"/>
</dbReference>
<dbReference type="Pfam" id="PF13456">
    <property type="entry name" value="RVT_3"/>
    <property type="match status" value="1"/>
</dbReference>
<evidence type="ECO:0000256" key="1">
    <source>
        <dbReference type="SAM" id="MobiDB-lite"/>
    </source>
</evidence>
<dbReference type="GO" id="GO:0003964">
    <property type="term" value="F:RNA-directed DNA polymerase activity"/>
    <property type="evidence" value="ECO:0007669"/>
    <property type="project" value="UniProtKB-KW"/>
</dbReference>
<protein>
    <submittedName>
        <fullName evidence="3">Reverse transcriptase domain-containing protein</fullName>
    </submittedName>
</protein>
<feature type="compositionally biased region" description="Basic residues" evidence="1">
    <location>
        <begin position="89"/>
        <end position="100"/>
    </location>
</feature>
<feature type="domain" description="RNase H type-1" evidence="2">
    <location>
        <begin position="148"/>
        <end position="235"/>
    </location>
</feature>
<proteinExistence type="predicted"/>
<keyword evidence="3" id="KW-0548">Nucleotidyltransferase</keyword>
<name>A0ABQ5A5H8_9ASTR</name>
<evidence type="ECO:0000313" key="3">
    <source>
        <dbReference type="EMBL" id="GJS97904.1"/>
    </source>
</evidence>
<keyword evidence="3" id="KW-0808">Transferase</keyword>
<keyword evidence="3" id="KW-0695">RNA-directed DNA polymerase</keyword>
<dbReference type="PANTHER" id="PTHR48475">
    <property type="entry name" value="RIBONUCLEASE H"/>
    <property type="match status" value="1"/>
</dbReference>
<dbReference type="Gene3D" id="3.30.420.10">
    <property type="entry name" value="Ribonuclease H-like superfamily/Ribonuclease H"/>
    <property type="match status" value="1"/>
</dbReference>
<accession>A0ABQ5A5H8</accession>
<reference evidence="3" key="2">
    <citation type="submission" date="2022-01" db="EMBL/GenBank/DDBJ databases">
        <authorList>
            <person name="Yamashiro T."/>
            <person name="Shiraishi A."/>
            <person name="Satake H."/>
            <person name="Nakayama K."/>
        </authorList>
    </citation>
    <scope>NUCLEOTIDE SEQUENCE</scope>
</reference>
<reference evidence="3" key="1">
    <citation type="journal article" date="2022" name="Int. J. Mol. Sci.">
        <title>Draft Genome of Tanacetum Coccineum: Genomic Comparison of Closely Related Tanacetum-Family Plants.</title>
        <authorList>
            <person name="Yamashiro T."/>
            <person name="Shiraishi A."/>
            <person name="Nakayama K."/>
            <person name="Satake H."/>
        </authorList>
    </citation>
    <scope>NUCLEOTIDE SEQUENCE</scope>
</reference>